<evidence type="ECO:0000256" key="5">
    <source>
        <dbReference type="SAM" id="SignalP"/>
    </source>
</evidence>
<evidence type="ECO:0000256" key="4">
    <source>
        <dbReference type="ARBA" id="ARBA00023157"/>
    </source>
</evidence>
<keyword evidence="5" id="KW-0732">Signal</keyword>
<organism evidence="6 7">
    <name type="scientific">Antrihabitans cavernicola</name>
    <dbReference type="NCBI Taxonomy" id="2495913"/>
    <lineage>
        <taxon>Bacteria</taxon>
        <taxon>Bacillati</taxon>
        <taxon>Actinomycetota</taxon>
        <taxon>Actinomycetes</taxon>
        <taxon>Mycobacteriales</taxon>
        <taxon>Nocardiaceae</taxon>
        <taxon>Antrihabitans</taxon>
    </lineage>
</organism>
<dbReference type="InterPro" id="IPR029058">
    <property type="entry name" value="AB_hydrolase_fold"/>
</dbReference>
<dbReference type="SUPFAM" id="SSF53474">
    <property type="entry name" value="alpha/beta-Hydrolases"/>
    <property type="match status" value="1"/>
</dbReference>
<dbReference type="SMART" id="SM01110">
    <property type="entry name" value="Cutinase"/>
    <property type="match status" value="1"/>
</dbReference>
<reference evidence="6 7" key="1">
    <citation type="submission" date="2019-07" db="EMBL/GenBank/DDBJ databases">
        <title>Rhodococcus cavernicolus sp. nov., isolated from a cave.</title>
        <authorList>
            <person name="Lee S.D."/>
        </authorList>
    </citation>
    <scope>NUCLEOTIDE SEQUENCE [LARGE SCALE GENOMIC DNA]</scope>
    <source>
        <strain evidence="6 7">C1-24</strain>
    </source>
</reference>
<dbReference type="EMBL" id="VLNY01000001">
    <property type="protein sequence ID" value="KAA0024821.1"/>
    <property type="molecule type" value="Genomic_DNA"/>
</dbReference>
<dbReference type="GO" id="GO:0052689">
    <property type="term" value="F:carboxylic ester hydrolase activity"/>
    <property type="evidence" value="ECO:0007669"/>
    <property type="project" value="UniProtKB-KW"/>
</dbReference>
<evidence type="ECO:0000256" key="2">
    <source>
        <dbReference type="ARBA" id="ARBA00022487"/>
    </source>
</evidence>
<evidence type="ECO:0000313" key="6">
    <source>
        <dbReference type="EMBL" id="KAA0024821.1"/>
    </source>
</evidence>
<comment type="similarity">
    <text evidence="1">Belongs to the cutinase family.</text>
</comment>
<protein>
    <submittedName>
        <fullName evidence="6">Cutinase family protein</fullName>
    </submittedName>
</protein>
<feature type="chain" id="PRO_5023019088" evidence="5">
    <location>
        <begin position="31"/>
        <end position="302"/>
    </location>
</feature>
<evidence type="ECO:0000313" key="7">
    <source>
        <dbReference type="Proteomes" id="UP000322244"/>
    </source>
</evidence>
<dbReference type="Proteomes" id="UP000322244">
    <property type="component" value="Unassembled WGS sequence"/>
</dbReference>
<comment type="caution">
    <text evidence="6">The sequence shown here is derived from an EMBL/GenBank/DDBJ whole genome shotgun (WGS) entry which is preliminary data.</text>
</comment>
<gene>
    <name evidence="6" type="ORF">FOY51_02510</name>
</gene>
<keyword evidence="3" id="KW-0378">Hydrolase</keyword>
<sequence length="302" mass="31136">MLARKLGAAAAAVAAVVSGLVVGGSSVANAVPGACPDLYVVAIPGTWETSDHSAARPGMLTNVTAGLPGNVRSDYVSYAATAFPWEGDVYGRSKNQAVDNARGMVGAMAQQCGNTKIALIGYSQGADAAGDLAAEIGTGIGVIPPNRLVAVGLISDPRRSQTDALIGAPVAGNGASGPRPGGFGFVTPAVRTFCAVGDLYCATSKDDFVMRFAGFLAQTSDPNPAKFGLYQQEGAAIFGDLMTSGGIPLLQSQLSDQANKDRVNQLEKFYQSQIHTDYANYPVDGAGNSATSWVRNWLRDLA</sequence>
<dbReference type="OrthoDB" id="4409063at2"/>
<dbReference type="PANTHER" id="PTHR33630:SF9">
    <property type="entry name" value="CUTINASE 4"/>
    <property type="match status" value="1"/>
</dbReference>
<evidence type="ECO:0000256" key="1">
    <source>
        <dbReference type="ARBA" id="ARBA00007534"/>
    </source>
</evidence>
<dbReference type="InterPro" id="IPR000675">
    <property type="entry name" value="Cutinase/axe"/>
</dbReference>
<proteinExistence type="inferred from homology"/>
<name>A0A5A7SKR8_9NOCA</name>
<dbReference type="Pfam" id="PF01083">
    <property type="entry name" value="Cutinase"/>
    <property type="match status" value="1"/>
</dbReference>
<keyword evidence="4" id="KW-1015">Disulfide bond</keyword>
<feature type="signal peptide" evidence="5">
    <location>
        <begin position="1"/>
        <end position="30"/>
    </location>
</feature>
<keyword evidence="2" id="KW-0719">Serine esterase</keyword>
<dbReference type="Gene3D" id="3.40.50.1820">
    <property type="entry name" value="alpha/beta hydrolase"/>
    <property type="match status" value="1"/>
</dbReference>
<dbReference type="PANTHER" id="PTHR33630">
    <property type="entry name" value="CUTINASE RV1984C-RELATED-RELATED"/>
    <property type="match status" value="1"/>
</dbReference>
<accession>A0A5A7SKR8</accession>
<dbReference type="RefSeq" id="WP_149428596.1">
    <property type="nucleotide sequence ID" value="NZ_VLNY01000001.1"/>
</dbReference>
<keyword evidence="7" id="KW-1185">Reference proteome</keyword>
<dbReference type="AlphaFoldDB" id="A0A5A7SKR8"/>
<evidence type="ECO:0000256" key="3">
    <source>
        <dbReference type="ARBA" id="ARBA00022801"/>
    </source>
</evidence>